<keyword evidence="3" id="KW-1185">Reference proteome</keyword>
<comment type="caution">
    <text evidence="2">The sequence shown here is derived from an EMBL/GenBank/DDBJ whole genome shotgun (WGS) entry which is preliminary data.</text>
</comment>
<dbReference type="SMART" id="SM00880">
    <property type="entry name" value="CHAD"/>
    <property type="match status" value="1"/>
</dbReference>
<evidence type="ECO:0000313" key="2">
    <source>
        <dbReference type="EMBL" id="MFC3615954.1"/>
    </source>
</evidence>
<dbReference type="EMBL" id="JBHRXI010000025">
    <property type="protein sequence ID" value="MFC3615954.1"/>
    <property type="molecule type" value="Genomic_DNA"/>
</dbReference>
<name>A0ABV7TN42_9RHOB</name>
<dbReference type="PANTHER" id="PTHR39339">
    <property type="entry name" value="SLR1444 PROTEIN"/>
    <property type="match status" value="1"/>
</dbReference>
<protein>
    <submittedName>
        <fullName evidence="2">CHAD domain-containing protein</fullName>
    </submittedName>
</protein>
<dbReference type="Pfam" id="PF05235">
    <property type="entry name" value="CHAD"/>
    <property type="match status" value="1"/>
</dbReference>
<dbReference type="InterPro" id="IPR038186">
    <property type="entry name" value="CHAD_dom_sf"/>
</dbReference>
<accession>A0ABV7TN42</accession>
<feature type="domain" description="CHAD" evidence="1">
    <location>
        <begin position="198"/>
        <end position="490"/>
    </location>
</feature>
<dbReference type="Gene3D" id="1.40.20.10">
    <property type="entry name" value="CHAD domain"/>
    <property type="match status" value="1"/>
</dbReference>
<reference evidence="3" key="1">
    <citation type="journal article" date="2019" name="Int. J. Syst. Evol. Microbiol.">
        <title>The Global Catalogue of Microorganisms (GCM) 10K type strain sequencing project: providing services to taxonomists for standard genome sequencing and annotation.</title>
        <authorList>
            <consortium name="The Broad Institute Genomics Platform"/>
            <consortium name="The Broad Institute Genome Sequencing Center for Infectious Disease"/>
            <person name="Wu L."/>
            <person name="Ma J."/>
        </authorList>
    </citation>
    <scope>NUCLEOTIDE SEQUENCE [LARGE SCALE GENOMIC DNA]</scope>
    <source>
        <strain evidence="3">KCTC 42911</strain>
    </source>
</reference>
<dbReference type="RefSeq" id="WP_386737231.1">
    <property type="nucleotide sequence ID" value="NZ_JBHRXI010000025.1"/>
</dbReference>
<sequence>MSARQEMLVVPGRIEAGKIWSDNGLRLLLEPLKDEGGFVLLDDFDQSLQKSGRALLEIGGELLLFAADGSVYDQATKASGGFVAEMTPGPVRKRLGDISPLRALLEVASGTAQSQQAALLDDEDKTQARAAIRVLSAAEGEVTLVTVELMRGYDKAFETLRASLIARGATAQTGTIASKLAPSLKPYVSKPAIPLDAGQTAHDVAVTIIRAYLEVARRNEAGTIADHDTEFLHDYRVALRKIRSVLSLFKGVFPHEQTVHLKSAFSELMAPTGPLRDLDVYLLEKDAYFELLPDSLHRGLRDMFRTYQKERDAAQQRIARRFRSKAYADRMAELEQAFSEEDLSRGDKADLPAAQYARALIWKRYRKVCKIARAIDDSTPDEEVHELRISCKKLRYLIEFFAPLFAAEDLAKVLKPLKKLQDNLGLFNDYSVQQEALRSFVKTHRSRDRATDTEVALAVGGLITVLHKRQLDERALVTARFKQFDSDEVRETARTLFHVTEG</sequence>
<evidence type="ECO:0000259" key="1">
    <source>
        <dbReference type="PROSITE" id="PS51708"/>
    </source>
</evidence>
<gene>
    <name evidence="2" type="ORF">ACFORG_19550</name>
</gene>
<dbReference type="PANTHER" id="PTHR39339:SF1">
    <property type="entry name" value="CHAD DOMAIN-CONTAINING PROTEIN"/>
    <property type="match status" value="1"/>
</dbReference>
<organism evidence="2 3">
    <name type="scientific">Lutimaribacter marinistellae</name>
    <dbReference type="NCBI Taxonomy" id="1820329"/>
    <lineage>
        <taxon>Bacteria</taxon>
        <taxon>Pseudomonadati</taxon>
        <taxon>Pseudomonadota</taxon>
        <taxon>Alphaproteobacteria</taxon>
        <taxon>Rhodobacterales</taxon>
        <taxon>Roseobacteraceae</taxon>
        <taxon>Lutimaribacter</taxon>
    </lineage>
</organism>
<dbReference type="InterPro" id="IPR007899">
    <property type="entry name" value="CHAD_dom"/>
</dbReference>
<proteinExistence type="predicted"/>
<dbReference type="PROSITE" id="PS51708">
    <property type="entry name" value="CHAD"/>
    <property type="match status" value="1"/>
</dbReference>
<evidence type="ECO:0000313" key="3">
    <source>
        <dbReference type="Proteomes" id="UP001595629"/>
    </source>
</evidence>
<dbReference type="Proteomes" id="UP001595629">
    <property type="component" value="Unassembled WGS sequence"/>
</dbReference>